<dbReference type="InterPro" id="IPR052454">
    <property type="entry name" value="TMX_domain-containing"/>
</dbReference>
<feature type="domain" description="Thioredoxin" evidence="15">
    <location>
        <begin position="19"/>
        <end position="128"/>
    </location>
</feature>
<comment type="subcellular location">
    <subcellularLocation>
        <location evidence="1">Endoplasmic reticulum membrane</location>
        <topology evidence="1">Single-pass type I membrane protein</topology>
    </subcellularLocation>
</comment>
<evidence type="ECO:0000256" key="10">
    <source>
        <dbReference type="ARBA" id="ARBA00023157"/>
    </source>
</evidence>
<reference evidence="16" key="2">
    <citation type="submission" date="2021-01" db="UniProtKB">
        <authorList>
            <consortium name="EnsemblMetazoa"/>
        </authorList>
    </citation>
    <scope>IDENTIFICATION</scope>
</reference>
<evidence type="ECO:0000256" key="1">
    <source>
        <dbReference type="ARBA" id="ARBA00004115"/>
    </source>
</evidence>
<feature type="transmembrane region" description="Helical" evidence="13">
    <location>
        <begin position="177"/>
        <end position="203"/>
    </location>
</feature>
<dbReference type="OrthoDB" id="7869097at2759"/>
<evidence type="ECO:0000256" key="12">
    <source>
        <dbReference type="SAM" id="MobiDB-lite"/>
    </source>
</evidence>
<evidence type="ECO:0000256" key="2">
    <source>
        <dbReference type="ARBA" id="ARBA00022448"/>
    </source>
</evidence>
<feature type="chain" id="PRO_5029742391" description="Thioredoxin domain-containing protein" evidence="14">
    <location>
        <begin position="23"/>
        <end position="272"/>
    </location>
</feature>
<evidence type="ECO:0000256" key="5">
    <source>
        <dbReference type="ARBA" id="ARBA00022729"/>
    </source>
</evidence>
<keyword evidence="11" id="KW-0676">Redox-active center</keyword>
<dbReference type="GO" id="GO:0015036">
    <property type="term" value="F:disulfide oxidoreductase activity"/>
    <property type="evidence" value="ECO:0000318"/>
    <property type="project" value="GO_Central"/>
</dbReference>
<keyword evidence="6" id="KW-0256">Endoplasmic reticulum</keyword>
<evidence type="ECO:0000256" key="14">
    <source>
        <dbReference type="SAM" id="SignalP"/>
    </source>
</evidence>
<feature type="region of interest" description="Disordered" evidence="12">
    <location>
        <begin position="213"/>
        <end position="272"/>
    </location>
</feature>
<dbReference type="InterPro" id="IPR036249">
    <property type="entry name" value="Thioredoxin-like_sf"/>
</dbReference>
<sequence length="272" mass="31066">MYPKREVFILLFLICVFRYGESGKTNVVKITDKDWSRTLEGEWLIKFYAPWCPACKSIMPVWKELSDWSQELNTNIAEVDVTEEPGLSGRFAVTSLPSIFHAKDGIFRRYLGPRTKDDLISLVEERKYEEIEPVAGWQSPNSIAMTILSWVFKMSMLVRITHTILTEEYGFPSWSSYGFFAVVTVMIGLILGMILVMVADFFFPVKPPTRQEIAYSQLPQDGEGTADERKKEEEEEDKEGEGEGAIDEGNSGDQTVRKRKSEKDNTQSEQTS</sequence>
<dbReference type="InterPro" id="IPR017937">
    <property type="entry name" value="Thioredoxin_CS"/>
</dbReference>
<evidence type="ECO:0000256" key="9">
    <source>
        <dbReference type="ARBA" id="ARBA00023136"/>
    </source>
</evidence>
<evidence type="ECO:0000256" key="7">
    <source>
        <dbReference type="ARBA" id="ARBA00022982"/>
    </source>
</evidence>
<feature type="signal peptide" evidence="14">
    <location>
        <begin position="1"/>
        <end position="22"/>
    </location>
</feature>
<dbReference type="CDD" id="cd02994">
    <property type="entry name" value="PDI_a_TMX"/>
    <property type="match status" value="1"/>
</dbReference>
<keyword evidence="2" id="KW-0813">Transport</keyword>
<keyword evidence="7" id="KW-0249">Electron transport</keyword>
<dbReference type="AlphaFoldDB" id="A0A7M7RC96"/>
<evidence type="ECO:0000256" key="13">
    <source>
        <dbReference type="SAM" id="Phobius"/>
    </source>
</evidence>
<keyword evidence="10" id="KW-1015">Disulfide bond</keyword>
<dbReference type="Pfam" id="PF00085">
    <property type="entry name" value="Thioredoxin"/>
    <property type="match status" value="1"/>
</dbReference>
<keyword evidence="8 13" id="KW-1133">Transmembrane helix</keyword>
<dbReference type="InterPro" id="IPR013766">
    <property type="entry name" value="Thioredoxin_domain"/>
</dbReference>
<evidence type="ECO:0000256" key="11">
    <source>
        <dbReference type="ARBA" id="ARBA00023284"/>
    </source>
</evidence>
<evidence type="ECO:0000256" key="4">
    <source>
        <dbReference type="ARBA" id="ARBA00022692"/>
    </source>
</evidence>
<dbReference type="EnsemblMetazoa" id="XM_782837">
    <property type="protein sequence ID" value="XP_787930"/>
    <property type="gene ID" value="LOC582904"/>
</dbReference>
<dbReference type="Proteomes" id="UP000007110">
    <property type="component" value="Unassembled WGS sequence"/>
</dbReference>
<evidence type="ECO:0000256" key="8">
    <source>
        <dbReference type="ARBA" id="ARBA00022989"/>
    </source>
</evidence>
<evidence type="ECO:0000313" key="17">
    <source>
        <dbReference type="Proteomes" id="UP000007110"/>
    </source>
</evidence>
<protein>
    <recommendedName>
        <fullName evidence="15">Thioredoxin domain-containing protein</fullName>
    </recommendedName>
</protein>
<dbReference type="GeneID" id="582904"/>
<dbReference type="InParanoid" id="A0A7M7RC96"/>
<organism evidence="16 17">
    <name type="scientific">Strongylocentrotus purpuratus</name>
    <name type="common">Purple sea urchin</name>
    <dbReference type="NCBI Taxonomy" id="7668"/>
    <lineage>
        <taxon>Eukaryota</taxon>
        <taxon>Metazoa</taxon>
        <taxon>Echinodermata</taxon>
        <taxon>Eleutherozoa</taxon>
        <taxon>Echinozoa</taxon>
        <taxon>Echinoidea</taxon>
        <taxon>Euechinoidea</taxon>
        <taxon>Echinacea</taxon>
        <taxon>Camarodonta</taxon>
        <taxon>Echinidea</taxon>
        <taxon>Strongylocentrotidae</taxon>
        <taxon>Strongylocentrotus</taxon>
    </lineage>
</organism>
<proteinExistence type="predicted"/>
<dbReference type="PROSITE" id="PS51352">
    <property type="entry name" value="THIOREDOXIN_2"/>
    <property type="match status" value="1"/>
</dbReference>
<dbReference type="PANTHER" id="PTHR46107:SF3">
    <property type="entry name" value="THIOREDOXIN DOMAIN-CONTAINING PROTEIN"/>
    <property type="match status" value="1"/>
</dbReference>
<dbReference type="RefSeq" id="XP_787930.3">
    <property type="nucleotide sequence ID" value="XM_782837.5"/>
</dbReference>
<feature type="compositionally biased region" description="Acidic residues" evidence="12">
    <location>
        <begin position="233"/>
        <end position="246"/>
    </location>
</feature>
<evidence type="ECO:0000256" key="6">
    <source>
        <dbReference type="ARBA" id="ARBA00022824"/>
    </source>
</evidence>
<accession>A0A7M7RC96</accession>
<evidence type="ECO:0000259" key="15">
    <source>
        <dbReference type="PROSITE" id="PS51352"/>
    </source>
</evidence>
<reference evidence="17" key="1">
    <citation type="submission" date="2015-02" db="EMBL/GenBank/DDBJ databases">
        <title>Genome sequencing for Strongylocentrotus purpuratus.</title>
        <authorList>
            <person name="Murali S."/>
            <person name="Liu Y."/>
            <person name="Vee V."/>
            <person name="English A."/>
            <person name="Wang M."/>
            <person name="Skinner E."/>
            <person name="Han Y."/>
            <person name="Muzny D.M."/>
            <person name="Worley K.C."/>
            <person name="Gibbs R.A."/>
        </authorList>
    </citation>
    <scope>NUCLEOTIDE SEQUENCE</scope>
</reference>
<evidence type="ECO:0000313" key="16">
    <source>
        <dbReference type="EnsemblMetazoa" id="XP_787930"/>
    </source>
</evidence>
<keyword evidence="5 14" id="KW-0732">Signal</keyword>
<dbReference type="PROSITE" id="PS00194">
    <property type="entry name" value="THIOREDOXIN_1"/>
    <property type="match status" value="1"/>
</dbReference>
<dbReference type="Gene3D" id="3.40.30.10">
    <property type="entry name" value="Glutaredoxin"/>
    <property type="match status" value="1"/>
</dbReference>
<dbReference type="KEGG" id="spu:582904"/>
<keyword evidence="9 13" id="KW-0472">Membrane</keyword>
<dbReference type="FunCoup" id="A0A7M7RC96">
    <property type="interactions" value="980"/>
</dbReference>
<evidence type="ECO:0000256" key="3">
    <source>
        <dbReference type="ARBA" id="ARBA00022553"/>
    </source>
</evidence>
<dbReference type="CTD" id="81542"/>
<keyword evidence="4 13" id="KW-0812">Transmembrane</keyword>
<dbReference type="SUPFAM" id="SSF52833">
    <property type="entry name" value="Thioredoxin-like"/>
    <property type="match status" value="1"/>
</dbReference>
<keyword evidence="17" id="KW-1185">Reference proteome</keyword>
<name>A0A7M7RC96_STRPU</name>
<dbReference type="GO" id="GO:0012505">
    <property type="term" value="C:endomembrane system"/>
    <property type="evidence" value="ECO:0000318"/>
    <property type="project" value="GO_Central"/>
</dbReference>
<dbReference type="GO" id="GO:0005789">
    <property type="term" value="C:endoplasmic reticulum membrane"/>
    <property type="evidence" value="ECO:0007669"/>
    <property type="project" value="UniProtKB-SubCell"/>
</dbReference>
<dbReference type="PANTHER" id="PTHR46107">
    <property type="entry name" value="DUMPY: SHORTER THAN WILD-TYPE"/>
    <property type="match status" value="1"/>
</dbReference>
<keyword evidence="3" id="KW-0597">Phosphoprotein</keyword>
<dbReference type="OMA" id="VWNDFSK"/>